<comment type="caution">
    <text evidence="1">The sequence shown here is derived from an EMBL/GenBank/DDBJ whole genome shotgun (WGS) entry which is preliminary data.</text>
</comment>
<gene>
    <name evidence="1" type="ORF">Amon02_000990200</name>
</gene>
<name>A0ACB5TWI7_AMBMO</name>
<dbReference type="Proteomes" id="UP001165064">
    <property type="component" value="Unassembled WGS sequence"/>
</dbReference>
<protein>
    <submittedName>
        <fullName evidence="1">Unnamed protein product</fullName>
    </submittedName>
</protein>
<reference evidence="1" key="1">
    <citation type="submission" date="2023-04" db="EMBL/GenBank/DDBJ databases">
        <title>Ambrosiozyma monospora NBRC 10751.</title>
        <authorList>
            <person name="Ichikawa N."/>
            <person name="Sato H."/>
            <person name="Tonouchi N."/>
        </authorList>
    </citation>
    <scope>NUCLEOTIDE SEQUENCE</scope>
    <source>
        <strain evidence="1">NBRC 10751</strain>
    </source>
</reference>
<accession>A0ACB5TWI7</accession>
<sequence length="75" mass="8407">MFSGCKDDQTSADANEAGKFTGALSWAFLQVLRDEPDQTYLTLLQNIRSVLATKYTQKPQLSTSHEIDPNIQFVL</sequence>
<proteinExistence type="predicted"/>
<dbReference type="EMBL" id="BSXS01009641">
    <property type="protein sequence ID" value="GME96110.1"/>
    <property type="molecule type" value="Genomic_DNA"/>
</dbReference>
<evidence type="ECO:0000313" key="1">
    <source>
        <dbReference type="EMBL" id="GME96110.1"/>
    </source>
</evidence>
<evidence type="ECO:0000313" key="2">
    <source>
        <dbReference type="Proteomes" id="UP001165064"/>
    </source>
</evidence>
<organism evidence="1 2">
    <name type="scientific">Ambrosiozyma monospora</name>
    <name type="common">Yeast</name>
    <name type="synonym">Endomycopsis monosporus</name>
    <dbReference type="NCBI Taxonomy" id="43982"/>
    <lineage>
        <taxon>Eukaryota</taxon>
        <taxon>Fungi</taxon>
        <taxon>Dikarya</taxon>
        <taxon>Ascomycota</taxon>
        <taxon>Saccharomycotina</taxon>
        <taxon>Pichiomycetes</taxon>
        <taxon>Pichiales</taxon>
        <taxon>Pichiaceae</taxon>
        <taxon>Ambrosiozyma</taxon>
    </lineage>
</organism>
<keyword evidence="2" id="KW-1185">Reference proteome</keyword>